<feature type="compositionally biased region" description="Basic and acidic residues" evidence="1">
    <location>
        <begin position="249"/>
        <end position="265"/>
    </location>
</feature>
<name>A0AAD5TNW2_9FUNG</name>
<feature type="compositionally biased region" description="Acidic residues" evidence="1">
    <location>
        <begin position="323"/>
        <end position="339"/>
    </location>
</feature>
<accession>A0AAD5TNW2</accession>
<feature type="compositionally biased region" description="Low complexity" evidence="1">
    <location>
        <begin position="266"/>
        <end position="285"/>
    </location>
</feature>
<evidence type="ECO:0000313" key="5">
    <source>
        <dbReference type="Proteomes" id="UP001212152"/>
    </source>
</evidence>
<feature type="region of interest" description="Disordered" evidence="1">
    <location>
        <begin position="376"/>
        <end position="416"/>
    </location>
</feature>
<feature type="chain" id="PRO_5041986162" description="CHRD domain-containing protein" evidence="2">
    <location>
        <begin position="28"/>
        <end position="480"/>
    </location>
</feature>
<sequence>MPSASSLILATLVSSAVLLASAPSSIAAPTPAGHRHNYFAAATYARPQYAPPKSDSSADYNEEQYDIYKAVMCGEKEIPLLPELIGQPAFGNAVLVVRKSDQSAMFEASHFNTAPVSALHIHGPADTAHNASVIFPILPTDPSFKSTTENPIRNSPNTTPIQFDAEKLEQLAKGLLYVNVHTTEHPGGALRGQLLCASKHCSGADESQVARFSDDGICNRAIFGGSKTDDTYSEKKGDDDKSTGQTTDKYNDNDNSNDDKYDQDYKQQPTQYSSKKSAAYAPSKPHNNNNYADKGDTYDDQRNAHHHHASSKYNNQKKYQQYSDDDEDDYSSNYSDDDSHDYSYSKNDGDSYVPAFPSYARPSSSSYRHGHAAAASYNKPSYDDTPSYNQKPTYNEKPSYSSGYSNKDDDKSYGGGGNGGDCQSALSFFKDTGSPTLAQCAQIACDPRQSADYTSRALYQCYALMQSAKANNHGRIPSGW</sequence>
<feature type="signal peptide" evidence="2">
    <location>
        <begin position="1"/>
        <end position="27"/>
    </location>
</feature>
<organism evidence="4 5">
    <name type="scientific">Geranomyces variabilis</name>
    <dbReference type="NCBI Taxonomy" id="109894"/>
    <lineage>
        <taxon>Eukaryota</taxon>
        <taxon>Fungi</taxon>
        <taxon>Fungi incertae sedis</taxon>
        <taxon>Chytridiomycota</taxon>
        <taxon>Chytridiomycota incertae sedis</taxon>
        <taxon>Chytridiomycetes</taxon>
        <taxon>Spizellomycetales</taxon>
        <taxon>Powellomycetaceae</taxon>
        <taxon>Geranomyces</taxon>
    </lineage>
</organism>
<evidence type="ECO:0000313" key="4">
    <source>
        <dbReference type="EMBL" id="KAJ3182423.1"/>
    </source>
</evidence>
<dbReference type="PROSITE" id="PS50933">
    <property type="entry name" value="CHRD"/>
    <property type="match status" value="1"/>
</dbReference>
<feature type="compositionally biased region" description="Basic and acidic residues" evidence="1">
    <location>
        <begin position="228"/>
        <end position="242"/>
    </location>
</feature>
<dbReference type="InterPro" id="IPR010895">
    <property type="entry name" value="CHRD"/>
</dbReference>
<dbReference type="EMBL" id="JADGJQ010000009">
    <property type="protein sequence ID" value="KAJ3182423.1"/>
    <property type="molecule type" value="Genomic_DNA"/>
</dbReference>
<feature type="compositionally biased region" description="Polar residues" evidence="1">
    <location>
        <begin position="384"/>
        <end position="404"/>
    </location>
</feature>
<feature type="domain" description="CHRD" evidence="3">
    <location>
        <begin position="64"/>
        <end position="199"/>
    </location>
</feature>
<dbReference type="Pfam" id="PF07452">
    <property type="entry name" value="CHRD"/>
    <property type="match status" value="1"/>
</dbReference>
<reference evidence="4" key="1">
    <citation type="submission" date="2020-05" db="EMBL/GenBank/DDBJ databases">
        <title>Phylogenomic resolution of chytrid fungi.</title>
        <authorList>
            <person name="Stajich J.E."/>
            <person name="Amses K."/>
            <person name="Simmons R."/>
            <person name="Seto K."/>
            <person name="Myers J."/>
            <person name="Bonds A."/>
            <person name="Quandt C.A."/>
            <person name="Barry K."/>
            <person name="Liu P."/>
            <person name="Grigoriev I."/>
            <person name="Longcore J.E."/>
            <person name="James T.Y."/>
        </authorList>
    </citation>
    <scope>NUCLEOTIDE SEQUENCE</scope>
    <source>
        <strain evidence="4">JEL0379</strain>
    </source>
</reference>
<keyword evidence="5" id="KW-1185">Reference proteome</keyword>
<comment type="caution">
    <text evidence="4">The sequence shown here is derived from an EMBL/GenBank/DDBJ whole genome shotgun (WGS) entry which is preliminary data.</text>
</comment>
<gene>
    <name evidence="4" type="ORF">HDU87_008587</name>
</gene>
<dbReference type="SMART" id="SM00754">
    <property type="entry name" value="CHRD"/>
    <property type="match status" value="1"/>
</dbReference>
<evidence type="ECO:0000256" key="1">
    <source>
        <dbReference type="SAM" id="MobiDB-lite"/>
    </source>
</evidence>
<dbReference type="Proteomes" id="UP001212152">
    <property type="component" value="Unassembled WGS sequence"/>
</dbReference>
<keyword evidence="2" id="KW-0732">Signal</keyword>
<feature type="compositionally biased region" description="Basic and acidic residues" evidence="1">
    <location>
        <begin position="293"/>
        <end position="303"/>
    </location>
</feature>
<evidence type="ECO:0000259" key="3">
    <source>
        <dbReference type="PROSITE" id="PS50933"/>
    </source>
</evidence>
<protein>
    <recommendedName>
        <fullName evidence="3">CHRD domain-containing protein</fullName>
    </recommendedName>
</protein>
<dbReference type="AlphaFoldDB" id="A0AAD5TNW2"/>
<feature type="compositionally biased region" description="Basic and acidic residues" evidence="1">
    <location>
        <begin position="340"/>
        <end position="349"/>
    </location>
</feature>
<proteinExistence type="predicted"/>
<feature type="region of interest" description="Disordered" evidence="1">
    <location>
        <begin position="228"/>
        <end position="350"/>
    </location>
</feature>
<evidence type="ECO:0000256" key="2">
    <source>
        <dbReference type="SAM" id="SignalP"/>
    </source>
</evidence>